<accession>A0A8S4Q5Q3</accession>
<sequence length="298" mass="33578">MKSLIFEIVLFYLCVNQSNGSTIIDRLTLLKNNIKNNQVQIIELGNATNEDGGKQLSGRIVLEDPEPPIVPAGGQEPTTSTPELPSDVLYDMTEGLDIVIAMDMSCSILQEDKNKTIDLVYDLFKSFLEILEKSRITVVTFSKSLATLGTVTTSREDDHDTLAGRIAGINITERNCKTRSYQAFEQADNMFCWVAKDDGIESVPCEYSFNLLLVVGDGRSWPVKSRVKTLNLAVKMKKNDVRIIWVETPTRVLKRDIPSDILEVVSDESLIFRMDNFTNTRLVQKLLRVSTEIRHDEI</sequence>
<keyword evidence="4" id="KW-1185">Reference proteome</keyword>
<evidence type="ECO:0000313" key="4">
    <source>
        <dbReference type="Proteomes" id="UP000749559"/>
    </source>
</evidence>
<keyword evidence="1" id="KW-0732">Signal</keyword>
<feature type="domain" description="VWFA" evidence="2">
    <location>
        <begin position="97"/>
        <end position="293"/>
    </location>
</feature>
<evidence type="ECO:0000313" key="3">
    <source>
        <dbReference type="EMBL" id="CAH1802093.1"/>
    </source>
</evidence>
<dbReference type="Gene3D" id="3.40.50.410">
    <property type="entry name" value="von Willebrand factor, type A domain"/>
    <property type="match status" value="1"/>
</dbReference>
<reference evidence="3" key="1">
    <citation type="submission" date="2022-03" db="EMBL/GenBank/DDBJ databases">
        <authorList>
            <person name="Martin C."/>
        </authorList>
    </citation>
    <scope>NUCLEOTIDE SEQUENCE</scope>
</reference>
<feature type="signal peptide" evidence="1">
    <location>
        <begin position="1"/>
        <end position="20"/>
    </location>
</feature>
<gene>
    <name evidence="3" type="ORF">OFUS_LOCUS25808</name>
</gene>
<dbReference type="Pfam" id="PF00092">
    <property type="entry name" value="VWA"/>
    <property type="match status" value="1"/>
</dbReference>
<organism evidence="3 4">
    <name type="scientific">Owenia fusiformis</name>
    <name type="common">Polychaete worm</name>
    <dbReference type="NCBI Taxonomy" id="6347"/>
    <lineage>
        <taxon>Eukaryota</taxon>
        <taxon>Metazoa</taxon>
        <taxon>Spiralia</taxon>
        <taxon>Lophotrochozoa</taxon>
        <taxon>Annelida</taxon>
        <taxon>Polychaeta</taxon>
        <taxon>Sedentaria</taxon>
        <taxon>Canalipalpata</taxon>
        <taxon>Sabellida</taxon>
        <taxon>Oweniida</taxon>
        <taxon>Oweniidae</taxon>
        <taxon>Owenia</taxon>
    </lineage>
</organism>
<comment type="caution">
    <text evidence="3">The sequence shown here is derived from an EMBL/GenBank/DDBJ whole genome shotgun (WGS) entry which is preliminary data.</text>
</comment>
<dbReference type="PROSITE" id="PS50234">
    <property type="entry name" value="VWFA"/>
    <property type="match status" value="1"/>
</dbReference>
<dbReference type="Proteomes" id="UP000749559">
    <property type="component" value="Unassembled WGS sequence"/>
</dbReference>
<dbReference type="AlphaFoldDB" id="A0A8S4Q5Q3"/>
<feature type="chain" id="PRO_5035747588" description="VWFA domain-containing protein" evidence="1">
    <location>
        <begin position="21"/>
        <end position="298"/>
    </location>
</feature>
<dbReference type="CDD" id="cd00198">
    <property type="entry name" value="vWFA"/>
    <property type="match status" value="1"/>
</dbReference>
<dbReference type="SUPFAM" id="SSF53300">
    <property type="entry name" value="vWA-like"/>
    <property type="match status" value="1"/>
</dbReference>
<name>A0A8S4Q5Q3_OWEFU</name>
<evidence type="ECO:0000259" key="2">
    <source>
        <dbReference type="PROSITE" id="PS50234"/>
    </source>
</evidence>
<dbReference type="EMBL" id="CAIIXF020000012">
    <property type="protein sequence ID" value="CAH1802093.1"/>
    <property type="molecule type" value="Genomic_DNA"/>
</dbReference>
<proteinExistence type="predicted"/>
<evidence type="ECO:0000256" key="1">
    <source>
        <dbReference type="SAM" id="SignalP"/>
    </source>
</evidence>
<protein>
    <recommendedName>
        <fullName evidence="2">VWFA domain-containing protein</fullName>
    </recommendedName>
</protein>
<dbReference type="InterPro" id="IPR002035">
    <property type="entry name" value="VWF_A"/>
</dbReference>
<dbReference type="InterPro" id="IPR036465">
    <property type="entry name" value="vWFA_dom_sf"/>
</dbReference>
<dbReference type="OrthoDB" id="5317514at2759"/>